<proteinExistence type="predicted"/>
<keyword evidence="1" id="KW-1133">Transmembrane helix</keyword>
<dbReference type="EMBL" id="CAACVI010000049">
    <property type="protein sequence ID" value="VEN75121.1"/>
    <property type="molecule type" value="Genomic_DNA"/>
</dbReference>
<evidence type="ECO:0008006" key="3">
    <source>
        <dbReference type="Google" id="ProtNLM"/>
    </source>
</evidence>
<dbReference type="GO" id="GO:0030246">
    <property type="term" value="F:carbohydrate binding"/>
    <property type="evidence" value="ECO:0007669"/>
    <property type="project" value="InterPro"/>
</dbReference>
<dbReference type="InterPro" id="IPR008965">
    <property type="entry name" value="CBM2/CBM3_carb-bd_dom_sf"/>
</dbReference>
<dbReference type="AlphaFoldDB" id="A0A484HIK5"/>
<dbReference type="SUPFAM" id="SSF49384">
    <property type="entry name" value="Carbohydrate-binding domain"/>
    <property type="match status" value="1"/>
</dbReference>
<keyword evidence="1" id="KW-0472">Membrane</keyword>
<name>A0A484HIK5_9BACT</name>
<accession>A0A484HIK5</accession>
<sequence>MESTQKGRRKLGSFLMTGCIVLFFAVAVNFLLIGTNVSTVMAIVTSCIEYDTGKIDIKGVRGHSGSPVTIPVRIRRLDASDASNDVKTLGFDVNFDANTLTYNGFDVTGTVTKNFQTAEANEISTGLLRFGGYDSDGGVFRDSSWDASGDGWIPSGDATADASSDTSWVSNWDATGDVPGAVVYLNFNINAGGDTSGDTALTLTGLVDDIRDWPSSGGCLVYGGCSGDINGDGRWTPRDALSIFEKYMNICPTSAGEDCATVCGDVDVAGGVTPADALCVFNRYLGKSSCLD</sequence>
<dbReference type="GO" id="GO:0000272">
    <property type="term" value="P:polysaccharide catabolic process"/>
    <property type="evidence" value="ECO:0007669"/>
    <property type="project" value="InterPro"/>
</dbReference>
<evidence type="ECO:0000256" key="1">
    <source>
        <dbReference type="SAM" id="Phobius"/>
    </source>
</evidence>
<gene>
    <name evidence="2" type="ORF">EPICR_60108</name>
</gene>
<evidence type="ECO:0000313" key="2">
    <source>
        <dbReference type="EMBL" id="VEN75121.1"/>
    </source>
</evidence>
<dbReference type="Gene3D" id="1.10.1330.10">
    <property type="entry name" value="Dockerin domain"/>
    <property type="match status" value="1"/>
</dbReference>
<dbReference type="Gene3D" id="2.60.40.680">
    <property type="match status" value="1"/>
</dbReference>
<reference evidence="2" key="1">
    <citation type="submission" date="2019-01" db="EMBL/GenBank/DDBJ databases">
        <authorList>
            <consortium name="Genoscope - CEA"/>
            <person name="William W."/>
        </authorList>
    </citation>
    <scope>NUCLEOTIDE SEQUENCE</scope>
    <source>
        <strain evidence="2">CR-1</strain>
    </source>
</reference>
<feature type="transmembrane region" description="Helical" evidence="1">
    <location>
        <begin position="12"/>
        <end position="33"/>
    </location>
</feature>
<protein>
    <recommendedName>
        <fullName evidence="3">Dockerin domain-containing protein</fullName>
    </recommendedName>
</protein>
<keyword evidence="1" id="KW-0812">Transmembrane</keyword>
<dbReference type="InterPro" id="IPR036439">
    <property type="entry name" value="Dockerin_dom_sf"/>
</dbReference>
<organism evidence="2">
    <name type="scientific">uncultured Desulfobacteraceae bacterium</name>
    <dbReference type="NCBI Taxonomy" id="218296"/>
    <lineage>
        <taxon>Bacteria</taxon>
        <taxon>Pseudomonadati</taxon>
        <taxon>Thermodesulfobacteriota</taxon>
        <taxon>Desulfobacteria</taxon>
        <taxon>Desulfobacterales</taxon>
        <taxon>Desulfobacteraceae</taxon>
        <taxon>environmental samples</taxon>
    </lineage>
</organism>